<evidence type="ECO:0000313" key="2">
    <source>
        <dbReference type="EMBL" id="GGA44176.1"/>
    </source>
</evidence>
<reference evidence="3" key="1">
    <citation type="journal article" date="2019" name="Int. J. Syst. Evol. Microbiol.">
        <title>The Global Catalogue of Microorganisms (GCM) 10K type strain sequencing project: providing services to taxonomists for standard genome sequencing and annotation.</title>
        <authorList>
            <consortium name="The Broad Institute Genomics Platform"/>
            <consortium name="The Broad Institute Genome Sequencing Center for Infectious Disease"/>
            <person name="Wu L."/>
            <person name="Ma J."/>
        </authorList>
    </citation>
    <scope>NUCLEOTIDE SEQUENCE [LARGE SCALE GENOMIC DNA]</scope>
    <source>
        <strain evidence="3">CGMCC 1.15044</strain>
    </source>
</reference>
<dbReference type="EMBL" id="BMHF01000012">
    <property type="protein sequence ID" value="GGA44176.1"/>
    <property type="molecule type" value="Genomic_DNA"/>
</dbReference>
<proteinExistence type="predicted"/>
<evidence type="ECO:0008006" key="4">
    <source>
        <dbReference type="Google" id="ProtNLM"/>
    </source>
</evidence>
<dbReference type="SUPFAM" id="SSF88713">
    <property type="entry name" value="Glycoside hydrolase/deacetylase"/>
    <property type="match status" value="1"/>
</dbReference>
<dbReference type="Gene3D" id="3.20.20.370">
    <property type="entry name" value="Glycoside hydrolase/deacetylase"/>
    <property type="match status" value="1"/>
</dbReference>
<dbReference type="Pfam" id="PF04748">
    <property type="entry name" value="Polysacc_deac_2"/>
    <property type="match status" value="1"/>
</dbReference>
<dbReference type="InterPro" id="IPR011330">
    <property type="entry name" value="Glyco_hydro/deAcase_b/a-brl"/>
</dbReference>
<keyword evidence="3" id="KW-1185">Reference proteome</keyword>
<evidence type="ECO:0000256" key="1">
    <source>
        <dbReference type="SAM" id="MobiDB-lite"/>
    </source>
</evidence>
<protein>
    <recommendedName>
        <fullName evidence="4">Divergent polysaccharide deacetylase family protein</fullName>
    </recommendedName>
</protein>
<dbReference type="Proteomes" id="UP000609323">
    <property type="component" value="Unassembled WGS sequence"/>
</dbReference>
<evidence type="ECO:0000313" key="3">
    <source>
        <dbReference type="Proteomes" id="UP000609323"/>
    </source>
</evidence>
<sequence length="296" mass="32790">MSTGIRNPFNKTVFWLTQVMLGAVLFLQPGLAGASSLTQGTPAGRPFDSDIEQPAPKPASAVKKLAIVIDDLGNDMDGTQEIMKMPIKLTVAVMPFMPTTERDAKMAHERGFDVLVHLPMEPNHGKPEWLGPGAIMSSLSDSEVRTRVEQAIDNVPYAVGINNHMGSKITADPRIMSIVLDVCRERGLFFLDSRTNYKTVVGKLCKEKGMPDIGNEFFLDDQYNQQHIIQQMHKVMNWMKDHDSCIIIGHVGVPGTKTAGVIRSSIHQMPKDVEFVTLSEFVRERNGDPILRGILP</sequence>
<organism evidence="2 3">
    <name type="scientific">Paenibacillus physcomitrellae</name>
    <dbReference type="NCBI Taxonomy" id="1619311"/>
    <lineage>
        <taxon>Bacteria</taxon>
        <taxon>Bacillati</taxon>
        <taxon>Bacillota</taxon>
        <taxon>Bacilli</taxon>
        <taxon>Bacillales</taxon>
        <taxon>Paenibacillaceae</taxon>
        <taxon>Paenibacillus</taxon>
    </lineage>
</organism>
<dbReference type="RefSeq" id="WP_229752739.1">
    <property type="nucleotide sequence ID" value="NZ_BMHF01000012.1"/>
</dbReference>
<accession>A0ABQ1GIB5</accession>
<dbReference type="InterPro" id="IPR006837">
    <property type="entry name" value="Divergent_DAC"/>
</dbReference>
<dbReference type="CDD" id="cd10936">
    <property type="entry name" value="CE4_DAC2"/>
    <property type="match status" value="1"/>
</dbReference>
<dbReference type="PANTHER" id="PTHR30105">
    <property type="entry name" value="UNCHARACTERIZED YIBQ-RELATED"/>
    <property type="match status" value="1"/>
</dbReference>
<comment type="caution">
    <text evidence="2">The sequence shown here is derived from an EMBL/GenBank/DDBJ whole genome shotgun (WGS) entry which is preliminary data.</text>
</comment>
<feature type="region of interest" description="Disordered" evidence="1">
    <location>
        <begin position="37"/>
        <end position="58"/>
    </location>
</feature>
<name>A0ABQ1GIB5_9BACL</name>
<dbReference type="PANTHER" id="PTHR30105:SF2">
    <property type="entry name" value="DIVERGENT POLYSACCHARIDE DEACETYLASE SUPERFAMILY"/>
    <property type="match status" value="1"/>
</dbReference>
<gene>
    <name evidence="2" type="ORF">GCM10010917_31820</name>
</gene>